<evidence type="ECO:0000313" key="3">
    <source>
        <dbReference type="Proteomes" id="UP000475862"/>
    </source>
</evidence>
<feature type="compositionally biased region" description="Polar residues" evidence="1">
    <location>
        <begin position="109"/>
        <end position="130"/>
    </location>
</feature>
<name>A0A6G0TXH1_APHGL</name>
<evidence type="ECO:0000313" key="2">
    <source>
        <dbReference type="EMBL" id="KAE9539603.1"/>
    </source>
</evidence>
<protein>
    <submittedName>
        <fullName evidence="2">Uncharacterized protein</fullName>
    </submittedName>
</protein>
<proteinExistence type="predicted"/>
<dbReference type="OrthoDB" id="6603226at2759"/>
<organism evidence="2 3">
    <name type="scientific">Aphis glycines</name>
    <name type="common">Soybean aphid</name>
    <dbReference type="NCBI Taxonomy" id="307491"/>
    <lineage>
        <taxon>Eukaryota</taxon>
        <taxon>Metazoa</taxon>
        <taxon>Ecdysozoa</taxon>
        <taxon>Arthropoda</taxon>
        <taxon>Hexapoda</taxon>
        <taxon>Insecta</taxon>
        <taxon>Pterygota</taxon>
        <taxon>Neoptera</taxon>
        <taxon>Paraneoptera</taxon>
        <taxon>Hemiptera</taxon>
        <taxon>Sternorrhyncha</taxon>
        <taxon>Aphidomorpha</taxon>
        <taxon>Aphidoidea</taxon>
        <taxon>Aphididae</taxon>
        <taxon>Aphidini</taxon>
        <taxon>Aphis</taxon>
        <taxon>Aphis</taxon>
    </lineage>
</organism>
<feature type="region of interest" description="Disordered" evidence="1">
    <location>
        <begin position="109"/>
        <end position="212"/>
    </location>
</feature>
<dbReference type="EMBL" id="VYZN01000014">
    <property type="protein sequence ID" value="KAE9539603.1"/>
    <property type="molecule type" value="Genomic_DNA"/>
</dbReference>
<sequence>MFYFCPSSQLSKTIQVIVAKLLLSLAVLFCVTQDFGVGSFESDQWVRLCTLTSNGSSLMNVTMPCGVYVKSDEPKDVPKDKTDVSESWREVDDSPEYVKITLDDDRNTKIATKSPNIMTTKQDSNPNIKHSGNKIIERDLEEEVDIEEGGDVQEEGSDVQEEGSDVQEEGSDVQEDGSDVQEEGNADVIVEDDNDDRDIEIDSVDNDEDQSTYDEVALNVGVNGSVSEEKEDDISDVRDQLKNQRPPNAVTKVMLGYLLNARSQLYEKINYLLNLLQQTFFNRKLNCRRRRNSIELPSLLNNKRKQENKKNPSLSSVILEPTFERSMMTMSFLMFGVFVIQVIQKLIQTMQQPGETSFMGNSIFGNLLTLPSDIF</sequence>
<keyword evidence="3" id="KW-1185">Reference proteome</keyword>
<accession>A0A6G0TXH1</accession>
<gene>
    <name evidence="2" type="ORF">AGLY_004855</name>
</gene>
<evidence type="ECO:0000256" key="1">
    <source>
        <dbReference type="SAM" id="MobiDB-lite"/>
    </source>
</evidence>
<comment type="caution">
    <text evidence="2">The sequence shown here is derived from an EMBL/GenBank/DDBJ whole genome shotgun (WGS) entry which is preliminary data.</text>
</comment>
<dbReference type="Proteomes" id="UP000475862">
    <property type="component" value="Unassembled WGS sequence"/>
</dbReference>
<dbReference type="AlphaFoldDB" id="A0A6G0TXH1"/>
<feature type="compositionally biased region" description="Acidic residues" evidence="1">
    <location>
        <begin position="139"/>
        <end position="212"/>
    </location>
</feature>
<reference evidence="2 3" key="1">
    <citation type="submission" date="2019-08" db="EMBL/GenBank/DDBJ databases">
        <title>The genome of the soybean aphid Biotype 1, its phylome, world population structure and adaptation to the North American continent.</title>
        <authorList>
            <person name="Giordano R."/>
            <person name="Donthu R.K."/>
            <person name="Hernandez A.G."/>
            <person name="Wright C.L."/>
            <person name="Zimin A.V."/>
        </authorList>
    </citation>
    <scope>NUCLEOTIDE SEQUENCE [LARGE SCALE GENOMIC DNA]</scope>
    <source>
        <tissue evidence="2">Whole aphids</tissue>
    </source>
</reference>